<dbReference type="Gene3D" id="1.10.260.40">
    <property type="entry name" value="lambda repressor-like DNA-binding domains"/>
    <property type="match status" value="1"/>
</dbReference>
<dbReference type="GO" id="GO:0003700">
    <property type="term" value="F:DNA-binding transcription factor activity"/>
    <property type="evidence" value="ECO:0007669"/>
    <property type="project" value="UniProtKB-UniRule"/>
</dbReference>
<dbReference type="GO" id="GO:0003677">
    <property type="term" value="F:DNA binding"/>
    <property type="evidence" value="ECO:0007669"/>
    <property type="project" value="UniProtKB-KW"/>
</dbReference>
<dbReference type="SMART" id="SM00530">
    <property type="entry name" value="HTH_XRE"/>
    <property type="match status" value="1"/>
</dbReference>
<organism evidence="6 7">
    <name type="scientific">Infirmifilum uzonense</name>
    <dbReference type="NCBI Taxonomy" id="1550241"/>
    <lineage>
        <taxon>Archaea</taxon>
        <taxon>Thermoproteota</taxon>
        <taxon>Thermoprotei</taxon>
        <taxon>Thermofilales</taxon>
        <taxon>Thermofilaceae</taxon>
        <taxon>Infirmifilum</taxon>
    </lineage>
</organism>
<feature type="domain" description="HTH cro/C1-type" evidence="5">
    <location>
        <begin position="123"/>
        <end position="171"/>
    </location>
</feature>
<dbReference type="STRING" id="1550241.MA03_08005"/>
<dbReference type="PROSITE" id="PS50943">
    <property type="entry name" value="HTH_CROC1"/>
    <property type="match status" value="1"/>
</dbReference>
<accession>A0A0F7CLC8</accession>
<dbReference type="RefSeq" id="WP_052884740.1">
    <property type="nucleotide sequence ID" value="NZ_CP009961.1"/>
</dbReference>
<dbReference type="KEGG" id="thf:MA03_08005"/>
<name>A0A0F7CLC8_9CREN</name>
<dbReference type="InterPro" id="IPR010982">
    <property type="entry name" value="Lambda_DNA-bd_dom_sf"/>
</dbReference>
<dbReference type="EMBL" id="CP009961">
    <property type="protein sequence ID" value="AKG39186.1"/>
    <property type="molecule type" value="Genomic_DNA"/>
</dbReference>
<reference evidence="6 7" key="1">
    <citation type="journal article" date="2015" name="Stand. Genomic Sci.">
        <title>Complete genome sequence of and proposal of Thermofilum uzonense sp. nov. a novel hyperthermophilic crenarchaeon and emended description of the genus Thermofilum.</title>
        <authorList>
            <person name="Toshchakov S.V."/>
            <person name="Korzhenkov A.A."/>
            <person name="Samarov N.I."/>
            <person name="Mazunin I.O."/>
            <person name="Mozhey O.I."/>
            <person name="Shmyr I.S."/>
            <person name="Derbikova K.S."/>
            <person name="Taranov E.A."/>
            <person name="Dominova I.N."/>
            <person name="Bonch-Osmolovskaya E.A."/>
            <person name="Patrushev M.V."/>
            <person name="Podosokorskaya O.A."/>
            <person name="Kublanov I.V."/>
        </authorList>
    </citation>
    <scope>NUCLEOTIDE SEQUENCE [LARGE SCALE GENOMIC DNA]</scope>
    <source>
        <strain evidence="6 7">1807-2</strain>
    </source>
</reference>
<dbReference type="SUPFAM" id="SSF47413">
    <property type="entry name" value="lambda repressor-like DNA-binding domains"/>
    <property type="match status" value="1"/>
</dbReference>
<dbReference type="InterPro" id="IPR020886">
    <property type="entry name" value="MTH_967-like"/>
</dbReference>
<sequence>MTEEKPRHASPLYVKLPESEYCIDYILVAEKNVVLAKESDDASKITPGTANTLKTIADFLDALPIILSNKISGEKLEESIVYSRHNIPVVSHETFKHLFTGGRAPLIYFSHGGVYVKVRGKKLKELREKMGLSRGELAWRIGVSNKAIVNYEEGESDVSLDVAWKLEKLFGDVIFEEVSTESLKEIFNEKIKAPDSEPRDAILRSVFIELRSYGFKNYVFSKVPFDAGVKFAREKINVKIAIKEESSSKDIMIASKVSEHTHTPLVVIANTLDEVGDEENLVVVKSKDPRKVRDAILNIFKREGQQVHFQ</sequence>
<dbReference type="InterPro" id="IPR059051">
    <property type="entry name" value="MTH_967_PDDEXK"/>
</dbReference>
<evidence type="ECO:0000256" key="3">
    <source>
        <dbReference type="ARBA" id="ARBA00023163"/>
    </source>
</evidence>
<gene>
    <name evidence="6" type="ORF">MA03_08005</name>
</gene>
<protein>
    <recommendedName>
        <fullName evidence="4">Putative HTH-type transcriptional regulatory protein MA03_08005</fullName>
    </recommendedName>
</protein>
<evidence type="ECO:0000256" key="1">
    <source>
        <dbReference type="ARBA" id="ARBA00023015"/>
    </source>
</evidence>
<dbReference type="InterPro" id="IPR001387">
    <property type="entry name" value="Cro/C1-type_HTH"/>
</dbReference>
<proteinExistence type="inferred from homology"/>
<evidence type="ECO:0000256" key="4">
    <source>
        <dbReference type="HAMAP-Rule" id="MF_00584"/>
    </source>
</evidence>
<keyword evidence="2 4" id="KW-0238">DNA-binding</keyword>
<evidence type="ECO:0000259" key="5">
    <source>
        <dbReference type="PROSITE" id="PS50943"/>
    </source>
</evidence>
<evidence type="ECO:0000313" key="6">
    <source>
        <dbReference type="EMBL" id="AKG39186.1"/>
    </source>
</evidence>
<dbReference type="Proteomes" id="UP000067434">
    <property type="component" value="Chromosome"/>
</dbReference>
<keyword evidence="7" id="KW-1185">Reference proteome</keyword>
<keyword evidence="3 4" id="KW-0804">Transcription</keyword>
<dbReference type="CDD" id="cd00093">
    <property type="entry name" value="HTH_XRE"/>
    <property type="match status" value="1"/>
</dbReference>
<dbReference type="HOGENOM" id="CLU_935744_0_0_2"/>
<dbReference type="GeneID" id="25402166"/>
<dbReference type="Pfam" id="PF01381">
    <property type="entry name" value="HTH_3"/>
    <property type="match status" value="1"/>
</dbReference>
<evidence type="ECO:0000313" key="7">
    <source>
        <dbReference type="Proteomes" id="UP000067434"/>
    </source>
</evidence>
<dbReference type="PATRIC" id="fig|1550241.5.peg.1658"/>
<dbReference type="AlphaFoldDB" id="A0A0F7CLC8"/>
<dbReference type="Pfam" id="PF26553">
    <property type="entry name" value="PDDEXK_19"/>
    <property type="match status" value="1"/>
</dbReference>
<evidence type="ECO:0000256" key="2">
    <source>
        <dbReference type="ARBA" id="ARBA00023125"/>
    </source>
</evidence>
<keyword evidence="1 4" id="KW-0805">Transcription regulation</keyword>
<dbReference type="HAMAP" id="MF_00584">
    <property type="entry name" value="HTH_type_cro_C1"/>
    <property type="match status" value="1"/>
</dbReference>
<dbReference type="OrthoDB" id="31424at2157"/>